<reference evidence="3" key="1">
    <citation type="submission" date="2016-10" db="EMBL/GenBank/DDBJ databases">
        <authorList>
            <person name="Varghese N."/>
            <person name="Submissions S."/>
        </authorList>
    </citation>
    <scope>NUCLEOTIDE SEQUENCE [LARGE SCALE GENOMIC DNA]</scope>
    <source>
        <strain evidence="3">DSM 11526</strain>
    </source>
</reference>
<gene>
    <name evidence="2" type="ORF">SAMN02745729_10256</name>
</gene>
<name>A0A1H3ZJN8_9GAMM</name>
<organism evidence="2 3">
    <name type="scientific">Marinobacterium iners DSM 11526</name>
    <dbReference type="NCBI Taxonomy" id="1122198"/>
    <lineage>
        <taxon>Bacteria</taxon>
        <taxon>Pseudomonadati</taxon>
        <taxon>Pseudomonadota</taxon>
        <taxon>Gammaproteobacteria</taxon>
        <taxon>Oceanospirillales</taxon>
        <taxon>Oceanospirillaceae</taxon>
        <taxon>Marinobacterium</taxon>
    </lineage>
</organism>
<protein>
    <recommendedName>
        <fullName evidence="1">Immunity protein Imm33 domain-containing protein</fullName>
    </recommendedName>
</protein>
<dbReference type="OrthoDB" id="4827574at2"/>
<dbReference type="RefSeq" id="WP_091823064.1">
    <property type="nucleotide sequence ID" value="NZ_FNRJ01000002.1"/>
</dbReference>
<dbReference type="STRING" id="1122198.SAMN02745729_10256"/>
<evidence type="ECO:0000313" key="2">
    <source>
        <dbReference type="EMBL" id="SEA23641.1"/>
    </source>
</evidence>
<dbReference type="Proteomes" id="UP000242469">
    <property type="component" value="Unassembled WGS sequence"/>
</dbReference>
<dbReference type="Pfam" id="PF09951">
    <property type="entry name" value="Imm33"/>
    <property type="match status" value="1"/>
</dbReference>
<proteinExistence type="predicted"/>
<feature type="domain" description="Immunity protein Imm33" evidence="1">
    <location>
        <begin position="26"/>
        <end position="110"/>
    </location>
</feature>
<evidence type="ECO:0000313" key="3">
    <source>
        <dbReference type="Proteomes" id="UP000242469"/>
    </source>
</evidence>
<keyword evidence="3" id="KW-1185">Reference proteome</keyword>
<sequence>MKSPNPDQPLSQADETAQTKNGYLALVSRLLLEEKLPIRFMYKTVPEHLNDTGWRMFTGYETEEFLENEQINLIPIPLERVCEIDPSLTELVEYNAGTVWERAPDADGWERVYDFRIPAPKVDVSITNDVDQFATKRSES</sequence>
<evidence type="ECO:0000259" key="1">
    <source>
        <dbReference type="Pfam" id="PF09951"/>
    </source>
</evidence>
<dbReference type="InterPro" id="IPR018689">
    <property type="entry name" value="Imm33_dom"/>
</dbReference>
<dbReference type="AlphaFoldDB" id="A0A1H3ZJN8"/>
<dbReference type="EMBL" id="FNRJ01000002">
    <property type="protein sequence ID" value="SEA23641.1"/>
    <property type="molecule type" value="Genomic_DNA"/>
</dbReference>
<accession>A0A1H3ZJN8</accession>